<dbReference type="EMBL" id="QFRJ01000002">
    <property type="protein sequence ID" value="PWH86314.1"/>
    <property type="molecule type" value="Genomic_DNA"/>
</dbReference>
<comment type="caution">
    <text evidence="1">The sequence shown here is derived from an EMBL/GenBank/DDBJ whole genome shotgun (WGS) entry which is preliminary data.</text>
</comment>
<organism evidence="1 2">
    <name type="scientific">Brumimicrobium oceani</name>
    <dbReference type="NCBI Taxonomy" id="2100725"/>
    <lineage>
        <taxon>Bacteria</taxon>
        <taxon>Pseudomonadati</taxon>
        <taxon>Bacteroidota</taxon>
        <taxon>Flavobacteriia</taxon>
        <taxon>Flavobacteriales</taxon>
        <taxon>Crocinitomicaceae</taxon>
        <taxon>Brumimicrobium</taxon>
    </lineage>
</organism>
<reference evidence="1 2" key="2">
    <citation type="submission" date="2018-05" db="EMBL/GenBank/DDBJ databases">
        <authorList>
            <person name="Lanie J.A."/>
            <person name="Ng W.-L."/>
            <person name="Kazmierczak K.M."/>
            <person name="Andrzejewski T.M."/>
            <person name="Davidsen T.M."/>
            <person name="Wayne K.J."/>
            <person name="Tettelin H."/>
            <person name="Glass J.I."/>
            <person name="Rusch D."/>
            <person name="Podicherti R."/>
            <person name="Tsui H.-C.T."/>
            <person name="Winkler M.E."/>
        </authorList>
    </citation>
    <scope>NUCLEOTIDE SEQUENCE [LARGE SCALE GENOMIC DNA]</scope>
    <source>
        <strain evidence="1 2">C305</strain>
    </source>
</reference>
<keyword evidence="2" id="KW-1185">Reference proteome</keyword>
<dbReference type="AlphaFoldDB" id="A0A2U2XEU5"/>
<reference evidence="1 2" key="1">
    <citation type="submission" date="2018-05" db="EMBL/GenBank/DDBJ databases">
        <title>Brumimicrobium oceani sp. nov., isolated from coastal sediment.</title>
        <authorList>
            <person name="Kou Y."/>
        </authorList>
    </citation>
    <scope>NUCLEOTIDE SEQUENCE [LARGE SCALE GENOMIC DNA]</scope>
    <source>
        <strain evidence="1 2">C305</strain>
    </source>
</reference>
<evidence type="ECO:0000313" key="1">
    <source>
        <dbReference type="EMBL" id="PWH86314.1"/>
    </source>
</evidence>
<accession>A0A2U2XEU5</accession>
<evidence type="ECO:0000313" key="2">
    <source>
        <dbReference type="Proteomes" id="UP000245370"/>
    </source>
</evidence>
<proteinExistence type="predicted"/>
<protein>
    <submittedName>
        <fullName evidence="1">Uncharacterized protein</fullName>
    </submittedName>
</protein>
<name>A0A2U2XEU5_9FLAO</name>
<sequence>MVGVCLVLRGKDYAKHCTELAECVSPRGKDSQRFGLGWVKQEFSRKKEELHGGSLRCRDSQRFGLGWVALRSVSGRITQSSAKFSQRFAKFFIGMGWGTQSFAEGCLRKDYAEFN</sequence>
<dbReference type="Proteomes" id="UP000245370">
    <property type="component" value="Unassembled WGS sequence"/>
</dbReference>
<gene>
    <name evidence="1" type="ORF">DIT68_03490</name>
</gene>